<dbReference type="Gene3D" id="1.10.287.1060">
    <property type="entry name" value="ESAT-6-like"/>
    <property type="match status" value="1"/>
</dbReference>
<evidence type="ECO:0000256" key="1">
    <source>
        <dbReference type="SAM" id="MobiDB-lite"/>
    </source>
</evidence>
<comment type="caution">
    <text evidence="2">The sequence shown here is derived from an EMBL/GenBank/DDBJ whole genome shotgun (WGS) entry which is preliminary data.</text>
</comment>
<dbReference type="EMBL" id="JAMXQV010000023">
    <property type="protein sequence ID" value="MCR6488223.1"/>
    <property type="molecule type" value="Genomic_DNA"/>
</dbReference>
<evidence type="ECO:0000313" key="3">
    <source>
        <dbReference type="Proteomes" id="UP001144096"/>
    </source>
</evidence>
<protein>
    <submittedName>
        <fullName evidence="2">Uncharacterized protein</fullName>
    </submittedName>
</protein>
<dbReference type="SUPFAM" id="SSF140453">
    <property type="entry name" value="EsxAB dimer-like"/>
    <property type="match status" value="1"/>
</dbReference>
<gene>
    <name evidence="2" type="ORF">M8542_35880</name>
</gene>
<feature type="compositionally biased region" description="Polar residues" evidence="1">
    <location>
        <begin position="271"/>
        <end position="285"/>
    </location>
</feature>
<accession>A0A9X2NJ09</accession>
<dbReference type="Proteomes" id="UP001144096">
    <property type="component" value="Unassembled WGS sequence"/>
</dbReference>
<name>A0A9X2NJ09_9PSEU</name>
<sequence length="359" mass="36090">MLTFPNSSAMDATASSGGPITILPQIVTGQPEQIAQHVLDLVKKAEQFLSMYTELNKAADQLGKIWSGAASESALKKIGDSLKQLETIINVVQKGAELLGISGTLIKTAQQAYRSVVAAVNPTVASLMSNPWTYGAAVALSTATSASLRAFITAIGALLKALGAGDLAQQVTQLAQVIGAIEKLFHHDSGSSGATTPSIGNTPVTAPQAPPSVASPAGQQAASSGSPTPGGEGIPQQPSFTDYTPPALASSSPSSSGGATTPVTGNGTPLDPSNSWIAVNPGQNGATVPTQPSPVTQPAPVTGGAGSIGGANEVTIHTNLTTGESTVEAPGGQDFDIDIAMDYNGKHFSQHVGYDAAGN</sequence>
<keyword evidence="3" id="KW-1185">Reference proteome</keyword>
<dbReference type="RefSeq" id="WP_257924780.1">
    <property type="nucleotide sequence ID" value="NZ_JAMXQV010000023.1"/>
</dbReference>
<evidence type="ECO:0000313" key="2">
    <source>
        <dbReference type="EMBL" id="MCR6488223.1"/>
    </source>
</evidence>
<reference evidence="2" key="1">
    <citation type="submission" date="2022-06" db="EMBL/GenBank/DDBJ databases">
        <title>Amycolatopsis iheyaensis sp. nov., a new species of the genus Amycolatopsis isolated from soil in Iheya island, Japan.</title>
        <authorList>
            <person name="Ngamcharungchit C."/>
            <person name="Kanto H."/>
            <person name="Take A."/>
            <person name="Intra B."/>
            <person name="Matsumoto A."/>
            <person name="Panbangred W."/>
            <person name="Inahashi Y."/>
        </authorList>
    </citation>
    <scope>NUCLEOTIDE SEQUENCE</scope>
    <source>
        <strain evidence="2">OK19-0408</strain>
    </source>
</reference>
<dbReference type="AlphaFoldDB" id="A0A9X2NJ09"/>
<feature type="compositionally biased region" description="Low complexity" evidence="1">
    <location>
        <begin position="244"/>
        <end position="265"/>
    </location>
</feature>
<feature type="compositionally biased region" description="Low complexity" evidence="1">
    <location>
        <begin position="202"/>
        <end position="227"/>
    </location>
</feature>
<proteinExistence type="predicted"/>
<dbReference type="InterPro" id="IPR036689">
    <property type="entry name" value="ESAT-6-like_sf"/>
</dbReference>
<feature type="region of interest" description="Disordered" evidence="1">
    <location>
        <begin position="189"/>
        <end position="294"/>
    </location>
</feature>
<organism evidence="2 3">
    <name type="scientific">Amycolatopsis iheyensis</name>
    <dbReference type="NCBI Taxonomy" id="2945988"/>
    <lineage>
        <taxon>Bacteria</taxon>
        <taxon>Bacillati</taxon>
        <taxon>Actinomycetota</taxon>
        <taxon>Actinomycetes</taxon>
        <taxon>Pseudonocardiales</taxon>
        <taxon>Pseudonocardiaceae</taxon>
        <taxon>Amycolatopsis</taxon>
    </lineage>
</organism>
<feature type="compositionally biased region" description="Polar residues" evidence="1">
    <location>
        <begin position="190"/>
        <end position="201"/>
    </location>
</feature>